<keyword evidence="2" id="KW-0812">Transmembrane</keyword>
<keyword evidence="2" id="KW-0472">Membrane</keyword>
<feature type="transmembrane region" description="Helical" evidence="2">
    <location>
        <begin position="165"/>
        <end position="186"/>
    </location>
</feature>
<proteinExistence type="predicted"/>
<feature type="region of interest" description="Disordered" evidence="1">
    <location>
        <begin position="26"/>
        <end position="123"/>
    </location>
</feature>
<dbReference type="Proteomes" id="UP000243579">
    <property type="component" value="Unassembled WGS sequence"/>
</dbReference>
<organism evidence="4 5">
    <name type="scientific">Achlya hypogyna</name>
    <name type="common">Oomycete</name>
    <name type="synonym">Protoachlya hypogyna</name>
    <dbReference type="NCBI Taxonomy" id="1202772"/>
    <lineage>
        <taxon>Eukaryota</taxon>
        <taxon>Sar</taxon>
        <taxon>Stramenopiles</taxon>
        <taxon>Oomycota</taxon>
        <taxon>Saprolegniomycetes</taxon>
        <taxon>Saprolegniales</taxon>
        <taxon>Achlyaceae</taxon>
        <taxon>Achlya</taxon>
    </lineage>
</organism>
<dbReference type="EMBL" id="JNBR01000130">
    <property type="protein sequence ID" value="OQR96804.1"/>
    <property type="molecule type" value="Genomic_DNA"/>
</dbReference>
<feature type="compositionally biased region" description="Low complexity" evidence="1">
    <location>
        <begin position="68"/>
        <end position="87"/>
    </location>
</feature>
<keyword evidence="2" id="KW-1133">Transmembrane helix</keyword>
<sequence length="393" mass="41576">MASSPWRTVLVIIALLLVGVVADGPSPNATTVTPVPAPTTTVPPPTPSPTQSPTPAPPSPTPTPKPAPTTTAPPATTLPPATTTAPVLPTPSVTPAPTQTNSTLSTTTALPTPEQSLGSPEPLVSACVSCTSPPSADVPLAPAKNQPTNKVSTGDSKGESSSSSMIIILAASAGVGCSLIVALLVVRSRQNRDDRESDEHKVRAGSSFAVLQSSRDSTIPVLYSTKRLYEPSGYPVAYPPPRPAPRPAPVPFDGRGVNQMPSASPFDPSEYKFSDVSEFSADSSIRDTEDSRGLNAVSESYYGSQDSVITIEEEDPDDYSFDDDRPPRRTSSIQENIVWNDSMDREESMDSIVRESTMLRDSSILRGSSMVVGSDNPEWMNTERLMASDVHDF</sequence>
<feature type="signal peptide" evidence="3">
    <location>
        <begin position="1"/>
        <end position="22"/>
    </location>
</feature>
<dbReference type="AlphaFoldDB" id="A0A1V9ZFM2"/>
<feature type="compositionally biased region" description="Pro residues" evidence="1">
    <location>
        <begin position="35"/>
        <end position="67"/>
    </location>
</feature>
<feature type="region of interest" description="Disordered" evidence="1">
    <location>
        <begin position="137"/>
        <end position="160"/>
    </location>
</feature>
<protein>
    <recommendedName>
        <fullName evidence="6">Secreted protein</fullName>
    </recommendedName>
</protein>
<evidence type="ECO:0000313" key="4">
    <source>
        <dbReference type="EMBL" id="OQR96804.1"/>
    </source>
</evidence>
<dbReference type="OrthoDB" id="10508940at2759"/>
<feature type="compositionally biased region" description="Low complexity" evidence="1">
    <location>
        <begin position="95"/>
        <end position="112"/>
    </location>
</feature>
<reference evidence="4 5" key="1">
    <citation type="journal article" date="2014" name="Genome Biol. Evol.">
        <title>The secreted proteins of Achlya hypogyna and Thraustotheca clavata identify the ancestral oomycete secretome and reveal gene acquisitions by horizontal gene transfer.</title>
        <authorList>
            <person name="Misner I."/>
            <person name="Blouin N."/>
            <person name="Leonard G."/>
            <person name="Richards T.A."/>
            <person name="Lane C.E."/>
        </authorList>
    </citation>
    <scope>NUCLEOTIDE SEQUENCE [LARGE SCALE GENOMIC DNA]</scope>
    <source>
        <strain evidence="4 5">ATCC 48635</strain>
    </source>
</reference>
<feature type="chain" id="PRO_5012325458" description="Secreted protein" evidence="3">
    <location>
        <begin position="23"/>
        <end position="393"/>
    </location>
</feature>
<keyword evidence="5" id="KW-1185">Reference proteome</keyword>
<gene>
    <name evidence="4" type="ORF">ACHHYP_13595</name>
</gene>
<evidence type="ECO:0000256" key="3">
    <source>
        <dbReference type="SAM" id="SignalP"/>
    </source>
</evidence>
<evidence type="ECO:0000313" key="5">
    <source>
        <dbReference type="Proteomes" id="UP000243579"/>
    </source>
</evidence>
<accession>A0A1V9ZFM2</accession>
<evidence type="ECO:0000256" key="2">
    <source>
        <dbReference type="SAM" id="Phobius"/>
    </source>
</evidence>
<name>A0A1V9ZFM2_ACHHY</name>
<comment type="caution">
    <text evidence="4">The sequence shown here is derived from an EMBL/GenBank/DDBJ whole genome shotgun (WGS) entry which is preliminary data.</text>
</comment>
<evidence type="ECO:0000256" key="1">
    <source>
        <dbReference type="SAM" id="MobiDB-lite"/>
    </source>
</evidence>
<evidence type="ECO:0008006" key="6">
    <source>
        <dbReference type="Google" id="ProtNLM"/>
    </source>
</evidence>
<keyword evidence="3" id="KW-0732">Signal</keyword>